<gene>
    <name evidence="1" type="ORF">ZHD862_LOCUS35491</name>
</gene>
<sequence length="175" mass="20507">MTINVTLQIRTESYHPRESGQPVPDDQYIIIDDDENNVEPMEIDQMKNNNNNNQSTTTKNFTTTMHDNFDRIRHAYIVDNTCNDNSNNQSFGFNIESNNIDNNVLPSNINLNSGKADDEQEFSEWFSRTFFENAYRPFAYLDYLDINLDDIFSPWDDNMDFSIDEVFTSWDVNNP</sequence>
<evidence type="ECO:0000313" key="2">
    <source>
        <dbReference type="Proteomes" id="UP000663864"/>
    </source>
</evidence>
<accession>A0A815Q297</accession>
<comment type="caution">
    <text evidence="1">The sequence shown here is derived from an EMBL/GenBank/DDBJ whole genome shotgun (WGS) entry which is preliminary data.</text>
</comment>
<name>A0A815Q297_9BILA</name>
<dbReference type="Proteomes" id="UP000663864">
    <property type="component" value="Unassembled WGS sequence"/>
</dbReference>
<protein>
    <submittedName>
        <fullName evidence="1">Uncharacterized protein</fullName>
    </submittedName>
</protein>
<dbReference type="EMBL" id="CAJNOT010005136">
    <property type="protein sequence ID" value="CAF1456367.1"/>
    <property type="molecule type" value="Genomic_DNA"/>
</dbReference>
<proteinExistence type="predicted"/>
<organism evidence="1 2">
    <name type="scientific">Rotaria sordida</name>
    <dbReference type="NCBI Taxonomy" id="392033"/>
    <lineage>
        <taxon>Eukaryota</taxon>
        <taxon>Metazoa</taxon>
        <taxon>Spiralia</taxon>
        <taxon>Gnathifera</taxon>
        <taxon>Rotifera</taxon>
        <taxon>Eurotatoria</taxon>
        <taxon>Bdelloidea</taxon>
        <taxon>Philodinida</taxon>
        <taxon>Philodinidae</taxon>
        <taxon>Rotaria</taxon>
    </lineage>
</organism>
<reference evidence="1" key="1">
    <citation type="submission" date="2021-02" db="EMBL/GenBank/DDBJ databases">
        <authorList>
            <person name="Nowell W R."/>
        </authorList>
    </citation>
    <scope>NUCLEOTIDE SEQUENCE</scope>
</reference>
<evidence type="ECO:0000313" key="1">
    <source>
        <dbReference type="EMBL" id="CAF1456367.1"/>
    </source>
</evidence>
<dbReference type="AlphaFoldDB" id="A0A815Q297"/>